<comment type="caution">
    <text evidence="2">The sequence shown here is derived from an EMBL/GenBank/DDBJ whole genome shotgun (WGS) entry which is preliminary data.</text>
</comment>
<keyword evidence="1" id="KW-0812">Transmembrane</keyword>
<feature type="transmembrane region" description="Helical" evidence="1">
    <location>
        <begin position="117"/>
        <end position="135"/>
    </location>
</feature>
<keyword evidence="3" id="KW-1185">Reference proteome</keyword>
<dbReference type="EMBL" id="REGN01001120">
    <property type="protein sequence ID" value="RNA36811.1"/>
    <property type="molecule type" value="Genomic_DNA"/>
</dbReference>
<keyword evidence="1" id="KW-0472">Membrane</keyword>
<keyword evidence="1" id="KW-1133">Transmembrane helix</keyword>
<reference evidence="2 3" key="1">
    <citation type="journal article" date="2018" name="Sci. Rep.">
        <title>Genomic signatures of local adaptation to the degree of environmental predictability in rotifers.</title>
        <authorList>
            <person name="Franch-Gras L."/>
            <person name="Hahn C."/>
            <person name="Garcia-Roger E.M."/>
            <person name="Carmona M.J."/>
            <person name="Serra M."/>
            <person name="Gomez A."/>
        </authorList>
    </citation>
    <scope>NUCLEOTIDE SEQUENCE [LARGE SCALE GENOMIC DNA]</scope>
    <source>
        <strain evidence="2">HYR1</strain>
    </source>
</reference>
<accession>A0A3M7SLX9</accession>
<gene>
    <name evidence="2" type="ORF">BpHYR1_007418</name>
</gene>
<protein>
    <submittedName>
        <fullName evidence="2">Uncharacterized protein</fullName>
    </submittedName>
</protein>
<evidence type="ECO:0000256" key="1">
    <source>
        <dbReference type="SAM" id="Phobius"/>
    </source>
</evidence>
<sequence length="149" mass="18148">MMILKKFKIDTKIKQIMFMKLILKFDHELQFSKNLIRISINAVGDLSLQVVAHLRQNRRKKNLKIKKSKKIFIQEKFFDFEFFFSSLKNELKTNEEKATFFREFLANTFRPNKHFRLYHIIINFIHILIFCYAKNNDREKVLSEKKKIV</sequence>
<evidence type="ECO:0000313" key="3">
    <source>
        <dbReference type="Proteomes" id="UP000276133"/>
    </source>
</evidence>
<dbReference type="Proteomes" id="UP000276133">
    <property type="component" value="Unassembled WGS sequence"/>
</dbReference>
<name>A0A3M7SLX9_BRAPC</name>
<organism evidence="2 3">
    <name type="scientific">Brachionus plicatilis</name>
    <name type="common">Marine rotifer</name>
    <name type="synonym">Brachionus muelleri</name>
    <dbReference type="NCBI Taxonomy" id="10195"/>
    <lineage>
        <taxon>Eukaryota</taxon>
        <taxon>Metazoa</taxon>
        <taxon>Spiralia</taxon>
        <taxon>Gnathifera</taxon>
        <taxon>Rotifera</taxon>
        <taxon>Eurotatoria</taxon>
        <taxon>Monogononta</taxon>
        <taxon>Pseudotrocha</taxon>
        <taxon>Ploima</taxon>
        <taxon>Brachionidae</taxon>
        <taxon>Brachionus</taxon>
    </lineage>
</organism>
<evidence type="ECO:0000313" key="2">
    <source>
        <dbReference type="EMBL" id="RNA36811.1"/>
    </source>
</evidence>
<dbReference type="AlphaFoldDB" id="A0A3M7SLX9"/>
<proteinExistence type="predicted"/>